<feature type="compositionally biased region" description="Polar residues" evidence="1">
    <location>
        <begin position="101"/>
        <end position="111"/>
    </location>
</feature>
<name>A0A7G2FEL7_ARATH</name>
<proteinExistence type="predicted"/>
<feature type="compositionally biased region" description="Basic and acidic residues" evidence="1">
    <location>
        <begin position="193"/>
        <end position="290"/>
    </location>
</feature>
<feature type="compositionally biased region" description="Basic and acidic residues" evidence="1">
    <location>
        <begin position="12"/>
        <end position="30"/>
    </location>
</feature>
<feature type="compositionally biased region" description="Basic and acidic residues" evidence="1">
    <location>
        <begin position="159"/>
        <end position="169"/>
    </location>
</feature>
<feature type="region of interest" description="Disordered" evidence="1">
    <location>
        <begin position="364"/>
        <end position="383"/>
    </location>
</feature>
<evidence type="ECO:0000313" key="2">
    <source>
        <dbReference type="EMBL" id="CAD5334340.1"/>
    </source>
</evidence>
<reference evidence="2 3" key="1">
    <citation type="submission" date="2020-09" db="EMBL/GenBank/DDBJ databases">
        <authorList>
            <person name="Ashkenazy H."/>
        </authorList>
    </citation>
    <scope>NUCLEOTIDE SEQUENCE [LARGE SCALE GENOMIC DNA]</scope>
    <source>
        <strain evidence="3">cv. Cdm-0</strain>
    </source>
</reference>
<evidence type="ECO:0000313" key="3">
    <source>
        <dbReference type="Proteomes" id="UP000516314"/>
    </source>
</evidence>
<dbReference type="PANTHER" id="PTHR34660">
    <property type="entry name" value="MYB-LIKE PROTEIN X"/>
    <property type="match status" value="1"/>
</dbReference>
<organism evidence="2 3">
    <name type="scientific">Arabidopsis thaliana</name>
    <name type="common">Mouse-ear cress</name>
    <dbReference type="NCBI Taxonomy" id="3702"/>
    <lineage>
        <taxon>Eukaryota</taxon>
        <taxon>Viridiplantae</taxon>
        <taxon>Streptophyta</taxon>
        <taxon>Embryophyta</taxon>
        <taxon>Tracheophyta</taxon>
        <taxon>Spermatophyta</taxon>
        <taxon>Magnoliopsida</taxon>
        <taxon>eudicotyledons</taxon>
        <taxon>Gunneridae</taxon>
        <taxon>Pentapetalae</taxon>
        <taxon>rosids</taxon>
        <taxon>malvids</taxon>
        <taxon>Brassicales</taxon>
        <taxon>Brassicaceae</taxon>
        <taxon>Camelineae</taxon>
        <taxon>Arabidopsis</taxon>
    </lineage>
</organism>
<evidence type="ECO:0000256" key="1">
    <source>
        <dbReference type="SAM" id="MobiDB-lite"/>
    </source>
</evidence>
<gene>
    <name evidence="2" type="ORF">AT9943_LOCUS21647</name>
</gene>
<accession>A0A7G2FEL7</accession>
<sequence>MSRCFPFPPPGYEKKIRTDEADPLVKDKYKEKKHKKDKEKREGKEKKSKDRSKDKQKERKEKKDKHKDQKDKEKGKEKGKPLEEKKAELLTNAGHRENRVTDTVQNNSNGESKYVQDLARRIRYDEEATGSQSAQRIDHPNQKNVGITEKAFENSPIEETSHRVDDNKRINNQKNFTAAKSSENAVSRVSFGADHKRAEVMGKPMENRDQVRQTESAEKSHRKENVTKSEKPRDQEGVKKTEAKDKDRNKEKKEEKTESINKTRQEKPKLIRGPKLEEREKDSPDLRNCKLPDVSRTSIKNLHTEGNLGKRKDHMTNGFLYGELFSDPILCLKHLIVLSNHENGTTPHKLQKLTSSVPSVENGRTLGAPRTPPMPASEVQGTTCKPQVKEVRINGFAVSGEKRKVCPPSPLAATMKVKVKENGEASAKPPHPDLKYLNQILHVPTRELLPEIDDDQEWLLGQSGIKLKRARTDPPDSGESLQVWNQAFRIESADITALPYVVPF</sequence>
<feature type="compositionally biased region" description="Polar residues" evidence="1">
    <location>
        <begin position="170"/>
        <end position="187"/>
    </location>
</feature>
<dbReference type="Proteomes" id="UP000516314">
    <property type="component" value="Chromosome 5"/>
</dbReference>
<feature type="compositionally biased region" description="Basic and acidic residues" evidence="1">
    <location>
        <begin position="39"/>
        <end position="100"/>
    </location>
</feature>
<dbReference type="EMBL" id="LR881470">
    <property type="protein sequence ID" value="CAD5334340.1"/>
    <property type="molecule type" value="Genomic_DNA"/>
</dbReference>
<dbReference type="AlphaFoldDB" id="A0A7G2FEL7"/>
<feature type="compositionally biased region" description="Pro residues" evidence="1">
    <location>
        <begin position="1"/>
        <end position="11"/>
    </location>
</feature>
<dbReference type="PANTHER" id="PTHR34660:SF3">
    <property type="entry name" value="RRM DOMAIN-CONTAINING PROTEIN"/>
    <property type="match status" value="1"/>
</dbReference>
<protein>
    <submittedName>
        <fullName evidence="2">(thale cress) hypothetical protein</fullName>
    </submittedName>
</protein>
<feature type="region of interest" description="Disordered" evidence="1">
    <location>
        <begin position="1"/>
        <end position="291"/>
    </location>
</feature>